<gene>
    <name evidence="1" type="ORF">SASC598J21_007850</name>
</gene>
<comment type="caution">
    <text evidence="1">The sequence shown here is derived from an EMBL/GenBank/DDBJ whole genome shotgun (WGS) entry which is preliminary data.</text>
</comment>
<evidence type="ECO:0000313" key="1">
    <source>
        <dbReference type="EMBL" id="KEQ01445.1"/>
    </source>
</evidence>
<organism evidence="1 2">
    <name type="scientific">Snodgrassella alvi SCGC AB-598-J21</name>
    <dbReference type="NCBI Taxonomy" id="1385367"/>
    <lineage>
        <taxon>Bacteria</taxon>
        <taxon>Pseudomonadati</taxon>
        <taxon>Pseudomonadota</taxon>
        <taxon>Betaproteobacteria</taxon>
        <taxon>Neisseriales</taxon>
        <taxon>Neisseriaceae</taxon>
        <taxon>Snodgrassella</taxon>
    </lineage>
</organism>
<proteinExistence type="predicted"/>
<accession>A0A074VG70</accession>
<protein>
    <submittedName>
        <fullName evidence="1">Uncharacterized protein</fullName>
    </submittedName>
</protein>
<evidence type="ECO:0000313" key="2">
    <source>
        <dbReference type="Proteomes" id="UP000027644"/>
    </source>
</evidence>
<dbReference type="EMBL" id="AVQL01000417">
    <property type="protein sequence ID" value="KEQ01445.1"/>
    <property type="molecule type" value="Genomic_DNA"/>
</dbReference>
<name>A0A074VG70_9NEIS</name>
<dbReference type="AlphaFoldDB" id="A0A074VG70"/>
<sequence length="78" mass="8853">MKKDGWKGDSVDVIKMPDGKLTNMDNTRILAAREAGTNVKAKVHDFNEKLTPEIQELRGREKYNTWGEAIKGHINKQS</sequence>
<reference evidence="1 2" key="1">
    <citation type="journal article" date="2014" name="PLoS Genet.">
        <title>Hidden diversity in honey bee gut symbionts detected by single-cell genomics.</title>
        <authorList>
            <person name="Engel P."/>
            <person name="Stepanauskas R."/>
            <person name="Moran N."/>
        </authorList>
    </citation>
    <scope>NUCLEOTIDE SEQUENCE [LARGE SCALE GENOMIC DNA]</scope>
    <source>
        <strain evidence="1 2">SCGC AB-598-J21</strain>
    </source>
</reference>
<dbReference type="Proteomes" id="UP000027644">
    <property type="component" value="Unassembled WGS sequence"/>
</dbReference>